<gene>
    <name evidence="1" type="ORF">LRN_0772</name>
</gene>
<protein>
    <submittedName>
        <fullName evidence="1">Uncharacterized protein</fullName>
    </submittedName>
</protein>
<sequence length="74" mass="8389">MDKTTSKTQIKAVRAYEKRNPGKAYYMKQKASANAFTRMTTPKATEAITAVGIDQYREDLQALRDAINEKLSEM</sequence>
<dbReference type="Proteomes" id="UP000031011">
    <property type="component" value="Unassembled WGS sequence"/>
</dbReference>
<organism evidence="1 2">
    <name type="scientific">Ligilactobacillus ruminis DPC 6832</name>
    <dbReference type="NCBI Taxonomy" id="1402208"/>
    <lineage>
        <taxon>Bacteria</taxon>
        <taxon>Bacillati</taxon>
        <taxon>Bacillota</taxon>
        <taxon>Bacilli</taxon>
        <taxon>Lactobacillales</taxon>
        <taxon>Lactobacillaceae</taxon>
        <taxon>Ligilactobacillus</taxon>
    </lineage>
</organism>
<evidence type="ECO:0000313" key="2">
    <source>
        <dbReference type="Proteomes" id="UP000031011"/>
    </source>
</evidence>
<evidence type="ECO:0000313" key="1">
    <source>
        <dbReference type="EMBL" id="KIC04707.1"/>
    </source>
</evidence>
<accession>A0A837DV09</accession>
<reference evidence="1 2" key="1">
    <citation type="journal article" date="2015" name="BMC Microbiol.">
        <title>Lactobacillus ruminis strains cluster according to their mammalian gut source.</title>
        <authorList>
            <person name="O' Donnell M.M."/>
            <person name="Harris H.M."/>
            <person name="Lynch D.B."/>
            <person name="Ross R.P."/>
            <person name="O'Toole P.W."/>
        </authorList>
    </citation>
    <scope>NUCLEOTIDE SEQUENCE [LARGE SCALE GENOMIC DNA]</scope>
    <source>
        <strain evidence="1 2">DPC 6832</strain>
    </source>
</reference>
<dbReference type="EMBL" id="AWYA01000089">
    <property type="protein sequence ID" value="KIC04707.1"/>
    <property type="molecule type" value="Genomic_DNA"/>
</dbReference>
<dbReference type="AlphaFoldDB" id="A0A837DV09"/>
<comment type="caution">
    <text evidence="1">The sequence shown here is derived from an EMBL/GenBank/DDBJ whole genome shotgun (WGS) entry which is preliminary data.</text>
</comment>
<proteinExistence type="predicted"/>
<name>A0A837DV09_9LACO</name>